<evidence type="ECO:0000313" key="2">
    <source>
        <dbReference type="EMBL" id="KAJ3442485.1"/>
    </source>
</evidence>
<organism evidence="2 3">
    <name type="scientific">Anaeramoeba flamelloides</name>
    <dbReference type="NCBI Taxonomy" id="1746091"/>
    <lineage>
        <taxon>Eukaryota</taxon>
        <taxon>Metamonada</taxon>
        <taxon>Anaeramoebidae</taxon>
        <taxon>Anaeramoeba</taxon>
    </lineage>
</organism>
<reference evidence="2" key="1">
    <citation type="submission" date="2022-08" db="EMBL/GenBank/DDBJ databases">
        <title>Novel sulphate-reducing endosymbionts in the free-living metamonad Anaeramoeba.</title>
        <authorList>
            <person name="Jerlstrom-Hultqvist J."/>
            <person name="Cepicka I."/>
            <person name="Gallot-Lavallee L."/>
            <person name="Salas-Leiva D."/>
            <person name="Curtis B.A."/>
            <person name="Zahonova K."/>
            <person name="Pipaliya S."/>
            <person name="Dacks J."/>
            <person name="Roger A.J."/>
        </authorList>
    </citation>
    <scope>NUCLEOTIDE SEQUENCE</scope>
    <source>
        <strain evidence="2">Busselton2</strain>
    </source>
</reference>
<feature type="compositionally biased region" description="Low complexity" evidence="1">
    <location>
        <begin position="553"/>
        <end position="580"/>
    </location>
</feature>
<dbReference type="AlphaFoldDB" id="A0AAV7ZPZ9"/>
<feature type="compositionally biased region" description="Basic and acidic residues" evidence="1">
    <location>
        <begin position="314"/>
        <end position="349"/>
    </location>
</feature>
<evidence type="ECO:0000256" key="1">
    <source>
        <dbReference type="SAM" id="MobiDB-lite"/>
    </source>
</evidence>
<name>A0AAV7ZPZ9_9EUKA</name>
<feature type="region of interest" description="Disordered" evidence="1">
    <location>
        <begin position="309"/>
        <end position="349"/>
    </location>
</feature>
<dbReference type="Proteomes" id="UP001146793">
    <property type="component" value="Unassembled WGS sequence"/>
</dbReference>
<comment type="caution">
    <text evidence="2">The sequence shown here is derived from an EMBL/GenBank/DDBJ whole genome shotgun (WGS) entry which is preliminary data.</text>
</comment>
<protein>
    <submittedName>
        <fullName evidence="2">Uncharacterized protein</fullName>
    </submittedName>
</protein>
<evidence type="ECO:0000313" key="3">
    <source>
        <dbReference type="Proteomes" id="UP001146793"/>
    </source>
</evidence>
<feature type="region of interest" description="Disordered" evidence="1">
    <location>
        <begin position="553"/>
        <end position="589"/>
    </location>
</feature>
<sequence length="601" mass="71298">MSIYLSNWIELKSTSNLKVKTIFLKSFINVLYLQIHTKTTEEILKETSDPLELTNQLFLYLKEKQKISSKKKMQQETVVDNNSVTTEKSNLERIAIPFVTNDFIIKILVCIKYLQNCMMSKAYLKGLVSFLSKNLNIMIKKESQIQKQSKALNFAKLEECYNNNLCFKENSNPEQKNLGILILLLRLIEINLNTSPQSIVEFKKNKNCNSLMELIEFKLISSSFSWLIIKKIFFPIGNHLITDKGLILKSQSLKKKAYLTPKIHKKKKLKSNSLQFFKRIRSPSLGRKRNNLQKEKKRKVSENVIKFNSNGNDMYKKKKEEQEKENKNEKEKEKEKENERENEKEKENEKKENQSLLELIFKMINPNYSNWDLNWIVKLVEYLINIFYSNIDNNFFNLILDRFLEIGGFQILTIIGEKLLINKQRKELIVFLQSIRNLILMPINKKFYKINNSKKTNNVKTIKWCSYKLFLEIGLSKKGIVLCQKQFLQFHQQILMQINLPNYFLIGIDYGLIKIFLNMFRFKIKNQKKLINNLIEIIEIHIMIKNKNKLKSNNVNVNHNHNHNNSNNNNNNNNNNNRNNKNYKEKNDKENRINEIFFTNF</sequence>
<proteinExistence type="predicted"/>
<gene>
    <name evidence="2" type="ORF">M0812_12221</name>
</gene>
<accession>A0AAV7ZPZ9</accession>
<dbReference type="EMBL" id="JANTQA010000026">
    <property type="protein sequence ID" value="KAJ3442485.1"/>
    <property type="molecule type" value="Genomic_DNA"/>
</dbReference>